<dbReference type="Pfam" id="PF07730">
    <property type="entry name" value="HisKA_3"/>
    <property type="match status" value="1"/>
</dbReference>
<sequence>MTRHYGYVVESSGVGRGVEWLLDARSLPIRMTALLALGAGCMLLLLDGPATVDWVIATLAVLAVAGGARWPLPTALTTTGLLLLGFEIGQVGPAVPKVAAAVALTELAARQGGWRPYLGAAALAGAYLAHPASGGLGAMGYRAAVMAAAPLLLGMLLRAARENAERARREALEMAQRRESEIAAARAVERTAIARELHDLIAHHVSSTVLRVGVARHAVPDAPPALLEVLDDIHASGKATLADLRKLVTILRDPQASGESFVAPADLPDAIAAAVDRNQKLGLRIETRIGADITEVDATVGLTLLRLTQEGLANAVRHAGAGVDARLEISKSARSVDFLLSDNGSGAAAGDGARGVGLIGLHERVALLGGTFSAGATGSGWRLAAHLPTATAAAS</sequence>
<dbReference type="GO" id="GO:0016301">
    <property type="term" value="F:kinase activity"/>
    <property type="evidence" value="ECO:0007669"/>
    <property type="project" value="UniProtKB-KW"/>
</dbReference>
<evidence type="ECO:0000256" key="5">
    <source>
        <dbReference type="ARBA" id="ARBA00022741"/>
    </source>
</evidence>
<dbReference type="Gene3D" id="1.20.5.1930">
    <property type="match status" value="1"/>
</dbReference>
<organism evidence="10 11">
    <name type="scientific">Nocardia goodfellowii</name>
    <dbReference type="NCBI Taxonomy" id="882446"/>
    <lineage>
        <taxon>Bacteria</taxon>
        <taxon>Bacillati</taxon>
        <taxon>Actinomycetota</taxon>
        <taxon>Actinomycetes</taxon>
        <taxon>Mycobacteriales</taxon>
        <taxon>Nocardiaceae</taxon>
        <taxon>Nocardia</taxon>
    </lineage>
</organism>
<dbReference type="InterPro" id="IPR050482">
    <property type="entry name" value="Sensor_HK_TwoCompSys"/>
</dbReference>
<evidence type="ECO:0000256" key="4">
    <source>
        <dbReference type="ARBA" id="ARBA00022679"/>
    </source>
</evidence>
<evidence type="ECO:0000256" key="3">
    <source>
        <dbReference type="ARBA" id="ARBA00022553"/>
    </source>
</evidence>
<name>A0ABS4QAG0_9NOCA</name>
<dbReference type="PANTHER" id="PTHR24421:SF10">
    <property type="entry name" value="NITRATE_NITRITE SENSOR PROTEIN NARQ"/>
    <property type="match status" value="1"/>
</dbReference>
<keyword evidence="5" id="KW-0547">Nucleotide-binding</keyword>
<feature type="domain" description="Signal transduction histidine kinase subgroup 3 dimerisation and phosphoacceptor" evidence="9">
    <location>
        <begin position="189"/>
        <end position="255"/>
    </location>
</feature>
<dbReference type="CDD" id="cd16917">
    <property type="entry name" value="HATPase_UhpB-NarQ-NarX-like"/>
    <property type="match status" value="1"/>
</dbReference>
<evidence type="ECO:0000313" key="11">
    <source>
        <dbReference type="Proteomes" id="UP001519325"/>
    </source>
</evidence>
<gene>
    <name evidence="10" type="ORF">BJ987_001553</name>
</gene>
<evidence type="ECO:0000256" key="2">
    <source>
        <dbReference type="ARBA" id="ARBA00012438"/>
    </source>
</evidence>
<dbReference type="SUPFAM" id="SSF55874">
    <property type="entry name" value="ATPase domain of HSP90 chaperone/DNA topoisomerase II/histidine kinase"/>
    <property type="match status" value="1"/>
</dbReference>
<evidence type="ECO:0000256" key="6">
    <source>
        <dbReference type="ARBA" id="ARBA00022777"/>
    </source>
</evidence>
<evidence type="ECO:0000256" key="8">
    <source>
        <dbReference type="ARBA" id="ARBA00023012"/>
    </source>
</evidence>
<dbReference type="Proteomes" id="UP001519325">
    <property type="component" value="Unassembled WGS sequence"/>
</dbReference>
<keyword evidence="8" id="KW-0902">Two-component regulatory system</keyword>
<evidence type="ECO:0000259" key="9">
    <source>
        <dbReference type="Pfam" id="PF07730"/>
    </source>
</evidence>
<dbReference type="InterPro" id="IPR011712">
    <property type="entry name" value="Sig_transdc_His_kin_sub3_dim/P"/>
</dbReference>
<comment type="caution">
    <text evidence="10">The sequence shown here is derived from an EMBL/GenBank/DDBJ whole genome shotgun (WGS) entry which is preliminary data.</text>
</comment>
<dbReference type="PANTHER" id="PTHR24421">
    <property type="entry name" value="NITRATE/NITRITE SENSOR PROTEIN NARX-RELATED"/>
    <property type="match status" value="1"/>
</dbReference>
<reference evidence="10 11" key="1">
    <citation type="submission" date="2021-03" db="EMBL/GenBank/DDBJ databases">
        <title>Sequencing the genomes of 1000 actinobacteria strains.</title>
        <authorList>
            <person name="Klenk H.-P."/>
        </authorList>
    </citation>
    <scope>NUCLEOTIDE SEQUENCE [LARGE SCALE GENOMIC DNA]</scope>
    <source>
        <strain evidence="10 11">DSM 45516</strain>
    </source>
</reference>
<keyword evidence="7" id="KW-0067">ATP-binding</keyword>
<dbReference type="RefSeq" id="WP_307869531.1">
    <property type="nucleotide sequence ID" value="NZ_JAGGMR010000001.1"/>
</dbReference>
<keyword evidence="4" id="KW-0808">Transferase</keyword>
<evidence type="ECO:0000256" key="7">
    <source>
        <dbReference type="ARBA" id="ARBA00022840"/>
    </source>
</evidence>
<dbReference type="EC" id="2.7.13.3" evidence="2"/>
<keyword evidence="3" id="KW-0597">Phosphoprotein</keyword>
<keyword evidence="6 10" id="KW-0418">Kinase</keyword>
<protein>
    <recommendedName>
        <fullName evidence="2">histidine kinase</fullName>
        <ecNumber evidence="2">2.7.13.3</ecNumber>
    </recommendedName>
</protein>
<evidence type="ECO:0000313" key="10">
    <source>
        <dbReference type="EMBL" id="MBP2188652.1"/>
    </source>
</evidence>
<comment type="catalytic activity">
    <reaction evidence="1">
        <text>ATP + protein L-histidine = ADP + protein N-phospho-L-histidine.</text>
        <dbReference type="EC" id="2.7.13.3"/>
    </reaction>
</comment>
<evidence type="ECO:0000256" key="1">
    <source>
        <dbReference type="ARBA" id="ARBA00000085"/>
    </source>
</evidence>
<proteinExistence type="predicted"/>
<keyword evidence="11" id="KW-1185">Reference proteome</keyword>
<dbReference type="Gene3D" id="3.30.565.10">
    <property type="entry name" value="Histidine kinase-like ATPase, C-terminal domain"/>
    <property type="match status" value="1"/>
</dbReference>
<dbReference type="EMBL" id="JAGGMR010000001">
    <property type="protein sequence ID" value="MBP2188652.1"/>
    <property type="molecule type" value="Genomic_DNA"/>
</dbReference>
<accession>A0ABS4QAG0</accession>
<dbReference type="InterPro" id="IPR036890">
    <property type="entry name" value="HATPase_C_sf"/>
</dbReference>